<dbReference type="Gene3D" id="1.10.287.1490">
    <property type="match status" value="1"/>
</dbReference>
<proteinExistence type="inferred from homology"/>
<dbReference type="InterPro" id="IPR029688">
    <property type="entry name" value="ICR"/>
</dbReference>
<comment type="similarity">
    <text evidence="1">Belongs to the ICR family.</text>
</comment>
<evidence type="ECO:0000256" key="2">
    <source>
        <dbReference type="ARBA" id="ARBA00023054"/>
    </source>
</evidence>
<dbReference type="EMBL" id="GEVM01026137">
    <property type="protein sequence ID" value="JAU79801.1"/>
    <property type="molecule type" value="Transcribed_RNA"/>
</dbReference>
<gene>
    <name evidence="4" type="ORF">MP_TR519_c0_g1_i1_g.1429</name>
</gene>
<accession>A0A1J3IHH7</accession>
<evidence type="ECO:0000256" key="1">
    <source>
        <dbReference type="ARBA" id="ARBA00009778"/>
    </source>
</evidence>
<feature type="region of interest" description="Disordered" evidence="3">
    <location>
        <begin position="210"/>
        <end position="246"/>
    </location>
</feature>
<feature type="compositionally biased region" description="Basic and acidic residues" evidence="3">
    <location>
        <begin position="43"/>
        <end position="57"/>
    </location>
</feature>
<name>A0A1J3IHH7_NOCCA</name>
<feature type="compositionally biased region" description="Basic and acidic residues" evidence="3">
    <location>
        <begin position="210"/>
        <end position="225"/>
    </location>
</feature>
<sequence>MPTKPSSVRRVSELPLRQTPRLRTLSTSTSTSASSDPHHLHRPITDRSPKLGLDRRSSPRSGGGPHTDPLTQKKLGSRISGLESQLGQAQEELRSLKEQLARAEAAKKSAQEELHKKKSKKTKPKSPTLVEGSKTSERDDVPGDGGGETDVFEVLLVEKAKEGEKTKNDDELASKEDQINVLKARLYDMEIEKVSLGKENESLKSQLKKTDSEISSAKAKEDEIASKVSQIGEELEESNEKTEELKKKLESVEEAKESLEAEMKKLKVQTEQWRKAADAAAAVLSGGVEMKCGRFSEGSGSMEKHFAGRFVGSPGMGDDSDDGTGTRKSSGMKMFGDLWRKKGQK</sequence>
<organism evidence="4">
    <name type="scientific">Noccaea caerulescens</name>
    <name type="common">Alpine penny-cress</name>
    <name type="synonym">Thlaspi caerulescens</name>
    <dbReference type="NCBI Taxonomy" id="107243"/>
    <lineage>
        <taxon>Eukaryota</taxon>
        <taxon>Viridiplantae</taxon>
        <taxon>Streptophyta</taxon>
        <taxon>Embryophyta</taxon>
        <taxon>Tracheophyta</taxon>
        <taxon>Spermatophyta</taxon>
        <taxon>Magnoliopsida</taxon>
        <taxon>eudicotyledons</taxon>
        <taxon>Gunneridae</taxon>
        <taxon>Pentapetalae</taxon>
        <taxon>rosids</taxon>
        <taxon>malvids</taxon>
        <taxon>Brassicales</taxon>
        <taxon>Brassicaceae</taxon>
        <taxon>Coluteocarpeae</taxon>
        <taxon>Noccaea</taxon>
    </lineage>
</organism>
<reference evidence="4" key="1">
    <citation type="submission" date="2016-07" db="EMBL/GenBank/DDBJ databases">
        <title>De novo transcriptome assembly of four accessions of the metal hyperaccumulator plant Noccaea caerulescens.</title>
        <authorList>
            <person name="Blande D."/>
            <person name="Halimaa P."/>
            <person name="Tervahauta A.I."/>
            <person name="Aarts M.G."/>
            <person name="Karenlampi S.O."/>
        </authorList>
    </citation>
    <scope>NUCLEOTIDE SEQUENCE</scope>
</reference>
<keyword evidence="2" id="KW-0175">Coiled coil</keyword>
<feature type="compositionally biased region" description="Basic and acidic residues" evidence="3">
    <location>
        <begin position="91"/>
        <end position="115"/>
    </location>
</feature>
<evidence type="ECO:0000256" key="3">
    <source>
        <dbReference type="SAM" id="MobiDB-lite"/>
    </source>
</evidence>
<dbReference type="PANTHER" id="PTHR34224">
    <property type="entry name" value="INTERACTOR OF CONSTITUTIVE ACTIVE ROPS 2, CHLOROPLASTIC-RELATED"/>
    <property type="match status" value="1"/>
</dbReference>
<dbReference type="AlphaFoldDB" id="A0A1J3IHH7"/>
<dbReference type="PANTHER" id="PTHR34224:SF2">
    <property type="entry name" value="INTERACTOR OF CONSTITUTIVE ACTIVE ROPS 4"/>
    <property type="match status" value="1"/>
</dbReference>
<protein>
    <submittedName>
        <fullName evidence="4">Interactor of constitutive active ROPs 4</fullName>
    </submittedName>
</protein>
<feature type="region of interest" description="Disordered" evidence="3">
    <location>
        <begin position="1"/>
        <end position="151"/>
    </location>
</feature>
<feature type="region of interest" description="Disordered" evidence="3">
    <location>
        <begin position="306"/>
        <end position="345"/>
    </location>
</feature>
<feature type="compositionally biased region" description="Low complexity" evidence="3">
    <location>
        <begin position="14"/>
        <end position="35"/>
    </location>
</feature>
<evidence type="ECO:0000313" key="4">
    <source>
        <dbReference type="EMBL" id="JAU79801.1"/>
    </source>
</evidence>